<evidence type="ECO:0000313" key="3">
    <source>
        <dbReference type="Proteomes" id="UP000489600"/>
    </source>
</evidence>
<dbReference type="PANTHER" id="PTHR31111:SF136">
    <property type="entry name" value="F-BOX ASSOCIATED DOMAIN-CONTAINING PROTEIN"/>
    <property type="match status" value="1"/>
</dbReference>
<gene>
    <name evidence="2" type="ORF">ANE_LOCUS15332</name>
</gene>
<dbReference type="AlphaFoldDB" id="A0A565BU44"/>
<dbReference type="SUPFAM" id="SSF81383">
    <property type="entry name" value="F-box domain"/>
    <property type="match status" value="1"/>
</dbReference>
<accession>A0A565BU44</accession>
<dbReference type="InterPro" id="IPR036047">
    <property type="entry name" value="F-box-like_dom_sf"/>
</dbReference>
<feature type="domain" description="F-box" evidence="1">
    <location>
        <begin position="53"/>
        <end position="102"/>
    </location>
</feature>
<organism evidence="2 3">
    <name type="scientific">Arabis nemorensis</name>
    <dbReference type="NCBI Taxonomy" id="586526"/>
    <lineage>
        <taxon>Eukaryota</taxon>
        <taxon>Viridiplantae</taxon>
        <taxon>Streptophyta</taxon>
        <taxon>Embryophyta</taxon>
        <taxon>Tracheophyta</taxon>
        <taxon>Spermatophyta</taxon>
        <taxon>Magnoliopsida</taxon>
        <taxon>eudicotyledons</taxon>
        <taxon>Gunneridae</taxon>
        <taxon>Pentapetalae</taxon>
        <taxon>rosids</taxon>
        <taxon>malvids</taxon>
        <taxon>Brassicales</taxon>
        <taxon>Brassicaceae</taxon>
        <taxon>Arabideae</taxon>
        <taxon>Arabis</taxon>
    </lineage>
</organism>
<keyword evidence="3" id="KW-1185">Reference proteome</keyword>
<comment type="caution">
    <text evidence="2">The sequence shown here is derived from an EMBL/GenBank/DDBJ whole genome shotgun (WGS) entry which is preliminary data.</text>
</comment>
<dbReference type="Proteomes" id="UP000489600">
    <property type="component" value="Unassembled WGS sequence"/>
</dbReference>
<protein>
    <recommendedName>
        <fullName evidence="1">F-box domain-containing protein</fullName>
    </recommendedName>
</protein>
<proteinExistence type="predicted"/>
<evidence type="ECO:0000259" key="1">
    <source>
        <dbReference type="PROSITE" id="PS50181"/>
    </source>
</evidence>
<dbReference type="Gene3D" id="1.20.1280.50">
    <property type="match status" value="1"/>
</dbReference>
<sequence length="241" mass="28251">MMEFGNRRRSKEDTWFINRAHVHEVRRKDMTSNQRPFTLEQASREIKRRRRREREKILIPNDIVEEILVRLPVISLIRFQTVSKHWESLVSSRDFGERYMSHQKTKDPKLFFICDDLVNRSRNTLFIQTMTTTLKETMTASLEHRESLEFEEFRGFLQISESCDGLVCIYGMTIPLELMNPASGMSISLPLARIQRLHIDYPNPDLVLVTGPDPEPAGQFYGFTRFGFGKDGVTGRYKLVM</sequence>
<dbReference type="SMART" id="SM00256">
    <property type="entry name" value="FBOX"/>
    <property type="match status" value="1"/>
</dbReference>
<reference evidence="2" key="1">
    <citation type="submission" date="2019-07" db="EMBL/GenBank/DDBJ databases">
        <authorList>
            <person name="Dittberner H."/>
        </authorList>
    </citation>
    <scope>NUCLEOTIDE SEQUENCE [LARGE SCALE GENOMIC DNA]</scope>
</reference>
<dbReference type="CDD" id="cd22157">
    <property type="entry name" value="F-box_AtFBW1-like"/>
    <property type="match status" value="1"/>
</dbReference>
<dbReference type="InterPro" id="IPR001810">
    <property type="entry name" value="F-box_dom"/>
</dbReference>
<dbReference type="PANTHER" id="PTHR31111">
    <property type="entry name" value="BNAA05G37150D PROTEIN-RELATED"/>
    <property type="match status" value="1"/>
</dbReference>
<dbReference type="EMBL" id="CABITT030000005">
    <property type="protein sequence ID" value="VVB04888.1"/>
    <property type="molecule type" value="Genomic_DNA"/>
</dbReference>
<name>A0A565BU44_9BRAS</name>
<dbReference type="Pfam" id="PF00646">
    <property type="entry name" value="F-box"/>
    <property type="match status" value="1"/>
</dbReference>
<dbReference type="OrthoDB" id="1041684at2759"/>
<dbReference type="PROSITE" id="PS50181">
    <property type="entry name" value="FBOX"/>
    <property type="match status" value="1"/>
</dbReference>
<evidence type="ECO:0000313" key="2">
    <source>
        <dbReference type="EMBL" id="VVB04888.1"/>
    </source>
</evidence>